<dbReference type="InterPro" id="IPR010714">
    <property type="entry name" value="Coatomer_asu_C"/>
</dbReference>
<feature type="repeat" description="WD" evidence="11">
    <location>
        <begin position="274"/>
        <end position="316"/>
    </location>
</feature>
<dbReference type="PANTHER" id="PTHR19876:SF1">
    <property type="entry name" value="COATOMER SUBUNIT ALPHA"/>
    <property type="match status" value="1"/>
</dbReference>
<dbReference type="GO" id="GO:0006891">
    <property type="term" value="P:intra-Golgi vesicle-mediated transport"/>
    <property type="evidence" value="ECO:0007669"/>
    <property type="project" value="TreeGrafter"/>
</dbReference>
<dbReference type="Pfam" id="PF06957">
    <property type="entry name" value="COPI_C"/>
    <property type="match status" value="1"/>
</dbReference>
<accession>A0AAV7Y5R3</accession>
<dbReference type="GO" id="GO:0000139">
    <property type="term" value="C:Golgi membrane"/>
    <property type="evidence" value="ECO:0007669"/>
    <property type="project" value="UniProtKB-SubCell"/>
</dbReference>
<dbReference type="Pfam" id="PF00400">
    <property type="entry name" value="WD40"/>
    <property type="match status" value="5"/>
</dbReference>
<evidence type="ECO:0000256" key="1">
    <source>
        <dbReference type="ARBA" id="ARBA00004255"/>
    </source>
</evidence>
<evidence type="ECO:0000256" key="11">
    <source>
        <dbReference type="PROSITE-ProRule" id="PRU00221"/>
    </source>
</evidence>
<feature type="repeat" description="WD" evidence="11">
    <location>
        <begin position="230"/>
        <end position="271"/>
    </location>
</feature>
<evidence type="ECO:0000259" key="14">
    <source>
        <dbReference type="Pfam" id="PF06957"/>
    </source>
</evidence>
<feature type="domain" description="COPA/B TPR" evidence="15">
    <location>
        <begin position="650"/>
        <end position="791"/>
    </location>
</feature>
<dbReference type="GO" id="GO:0030126">
    <property type="term" value="C:COPI vesicle coat"/>
    <property type="evidence" value="ECO:0007669"/>
    <property type="project" value="InterPro"/>
</dbReference>
<evidence type="ECO:0000259" key="13">
    <source>
        <dbReference type="Pfam" id="PF04053"/>
    </source>
</evidence>
<evidence type="ECO:0000256" key="4">
    <source>
        <dbReference type="ARBA" id="ARBA00022490"/>
    </source>
</evidence>
<evidence type="ECO:0000313" key="16">
    <source>
        <dbReference type="EMBL" id="KAJ3423877.1"/>
    </source>
</evidence>
<keyword evidence="5 11" id="KW-0853">WD repeat</keyword>
<dbReference type="GO" id="GO:0006890">
    <property type="term" value="P:retrograde vesicle-mediated transport, Golgi to endoplasmic reticulum"/>
    <property type="evidence" value="ECO:0007669"/>
    <property type="project" value="TreeGrafter"/>
</dbReference>
<feature type="domain" description="COPA/B second beta-propeller" evidence="13">
    <location>
        <begin position="372"/>
        <end position="607"/>
    </location>
</feature>
<dbReference type="InterPro" id="IPR001680">
    <property type="entry name" value="WD40_rpt"/>
</dbReference>
<keyword evidence="6" id="KW-0677">Repeat</keyword>
<organism evidence="16 17">
    <name type="scientific">Anaeramoeba flamelloides</name>
    <dbReference type="NCBI Taxonomy" id="1746091"/>
    <lineage>
        <taxon>Eukaryota</taxon>
        <taxon>Metamonada</taxon>
        <taxon>Anaeramoebidae</taxon>
        <taxon>Anaeramoeba</taxon>
    </lineage>
</organism>
<feature type="repeat" description="WD" evidence="11">
    <location>
        <begin position="89"/>
        <end position="130"/>
    </location>
</feature>
<evidence type="ECO:0000259" key="15">
    <source>
        <dbReference type="Pfam" id="PF23953"/>
    </source>
</evidence>
<evidence type="ECO:0000256" key="9">
    <source>
        <dbReference type="ARBA" id="ARBA00023034"/>
    </source>
</evidence>
<feature type="compositionally biased region" description="Basic and acidic residues" evidence="12">
    <location>
        <begin position="189"/>
        <end position="204"/>
    </location>
</feature>
<dbReference type="PROSITE" id="PS50294">
    <property type="entry name" value="WD_REPEATS_REGION"/>
    <property type="match status" value="5"/>
</dbReference>
<feature type="domain" description="Coatomer alpha subunit C-terminal" evidence="14">
    <location>
        <begin position="871"/>
        <end position="1270"/>
    </location>
</feature>
<dbReference type="Gene3D" id="1.25.40.470">
    <property type="match status" value="1"/>
</dbReference>
<evidence type="ECO:0000256" key="6">
    <source>
        <dbReference type="ARBA" id="ARBA00022737"/>
    </source>
</evidence>
<dbReference type="GO" id="GO:0006886">
    <property type="term" value="P:intracellular protein transport"/>
    <property type="evidence" value="ECO:0007669"/>
    <property type="project" value="InterPro"/>
</dbReference>
<dbReference type="GO" id="GO:0005198">
    <property type="term" value="F:structural molecule activity"/>
    <property type="evidence" value="ECO:0007669"/>
    <property type="project" value="InterPro"/>
</dbReference>
<dbReference type="CDD" id="cd00200">
    <property type="entry name" value="WD40"/>
    <property type="match status" value="1"/>
</dbReference>
<dbReference type="PANTHER" id="PTHR19876">
    <property type="entry name" value="COATOMER"/>
    <property type="match status" value="1"/>
</dbReference>
<evidence type="ECO:0000256" key="3">
    <source>
        <dbReference type="ARBA" id="ARBA00022448"/>
    </source>
</evidence>
<dbReference type="InterPro" id="IPR020472">
    <property type="entry name" value="WD40_PAC1"/>
</dbReference>
<keyword evidence="9" id="KW-0333">Golgi apparatus</keyword>
<dbReference type="PROSITE" id="PS50082">
    <property type="entry name" value="WD_REPEATS_2"/>
    <property type="match status" value="5"/>
</dbReference>
<feature type="repeat" description="WD" evidence="11">
    <location>
        <begin position="131"/>
        <end position="166"/>
    </location>
</feature>
<dbReference type="SMART" id="SM00320">
    <property type="entry name" value="WD40"/>
    <property type="match status" value="7"/>
</dbReference>
<evidence type="ECO:0000256" key="7">
    <source>
        <dbReference type="ARBA" id="ARBA00022892"/>
    </source>
</evidence>
<evidence type="ECO:0000256" key="8">
    <source>
        <dbReference type="ARBA" id="ARBA00022927"/>
    </source>
</evidence>
<dbReference type="AlphaFoldDB" id="A0AAV7Y5R3"/>
<keyword evidence="8" id="KW-0653">Protein transport</keyword>
<dbReference type="SUPFAM" id="SSF50978">
    <property type="entry name" value="WD40 repeat-like"/>
    <property type="match status" value="2"/>
</dbReference>
<dbReference type="Proteomes" id="UP001146793">
    <property type="component" value="Unassembled WGS sequence"/>
</dbReference>
<dbReference type="Pfam" id="PF04053">
    <property type="entry name" value="B-prop_COPA_B_2nd"/>
    <property type="match status" value="1"/>
</dbReference>
<dbReference type="InterPro" id="IPR047312">
    <property type="entry name" value="Coatomer_alpha_WD-assoc_reg"/>
</dbReference>
<evidence type="ECO:0000256" key="12">
    <source>
        <dbReference type="SAM" id="MobiDB-lite"/>
    </source>
</evidence>
<dbReference type="CDD" id="cd22948">
    <property type="entry name" value="Coatomer_WDAD_alpha"/>
    <property type="match status" value="1"/>
</dbReference>
<sequence>MFTKSLVKSKRVKSISFHPKEPMVAIGLHNGGIRLFNYESNELLKEYNDHEGAVRGVDFHISEPFFVSGGDDKIVRVWSYESHQIKYFLEGHSDYIRCVQFHKEYTWLLSCSDDMTLRLWDYPEERCISVITGHENFVMNLSFHPTQDLIISVSLDKSIRIWDYSSLEDRPLIKDVNDGLHGSVTDSQDQEKWKEKEKEKEKGKGKGGIRSKFLNFNMFQMFDIIPKFVLEHHEDGINWGCFHPTQSLIASASDDHTIKIWQISEEKAWLVTTLSGHTDSVASVVFDHFDKDTLISNSEDGTMKIWSLSKQKCIKTIHDISPDKFWCLSHHPTAPLYACGHDNGTVLFKLRKTKTPIVETKNGVFYISDMVIKEFNLKNHETTTSLNLKKRSSFSFVDQLSVSSKSDAYALISEENFEVFYKANYGDTKYLKYVGTGKDLLFLSPTRVVFLSEEGNISIKQLNEEKRIRIFKQKETLYSRIFSSYPGTILVYYSGKLGILDLEQKIIAKKISVEELKNVVWSKDKQYLALVCKREIVICNRKLKKMTSIEENQKKIKSARWGNINAIFYTTKSQLKYLLLNGESGTVKTLENSPCFIGKIHNNNIIYFDQNQKMYVTKIKSNDYLLKIALEEKKTGQINKLMKETKFPGHSMARYLKNKGYPNIALPLVKDPKIKFDLAILSNDLEVAFSLAKRLDNEIYWKRLATVAMKNGNINLVEKCYQRSKDFGKLSFLYLVSGNTENLNKIYKICQKKNLPNLIFQNSLFLNSIEERIEMLIQNGRTSLAFLLANNNGLLELAEKIKNEYLNNDEKKIQNLLKFQEQKKQESNLLLTPTPIIKNTNNDKNKNQNQNNWPLLRIERESKINLSMDSNLNEQTIEKAQGGWGMDDMDNLDDLQFDLDFGVPNNNNNENDNSEEPQGGGGGGWDIDLNLENLIPEDELKELNSSLTKNKETSGFGNDLFIPPRHGKSHSEKLLETSEIPVEFIASGQFDIAMKLLNRQIGITNFKLLKDIFLKIYLSSNNTLKHFPLIKSISNPIIQKNKKKTMRTISAIDLEFLENDLLQNSYGAASKGNFSLALENFRNILCLIPFLIIEKREEQQHVYQLIKICKEYITGFSLEMERKKVQNEKSQIRLLEMAAYFTHCELQQTHLTLALRSAMLLSLKIGNHINALSFAKRLLEISTIKSFSEQAKKLIPYCKKNLSNKIEIDYDERNPFVICSYSYTPIYKGSEKIQCPYCNADYLPKYLNQICNVCKLSKIGLQCDGLTILKTPQKFKK</sequence>
<dbReference type="InterPro" id="IPR056176">
    <property type="entry name" value="TPR_COPA_B"/>
</dbReference>
<comment type="subcellular location">
    <subcellularLocation>
        <location evidence="2">Cytoplasm</location>
    </subcellularLocation>
    <subcellularLocation>
        <location evidence="1">Golgi apparatus membrane</location>
        <topology evidence="1">Peripheral membrane protein</topology>
        <orientation evidence="1">Cytoplasmic side</orientation>
    </subcellularLocation>
</comment>
<comment type="caution">
    <text evidence="16">The sequence shown here is derived from an EMBL/GenBank/DDBJ whole genome shotgun (WGS) entry which is preliminary data.</text>
</comment>
<evidence type="ECO:0000313" key="17">
    <source>
        <dbReference type="Proteomes" id="UP001146793"/>
    </source>
</evidence>
<keyword evidence="4" id="KW-0963">Cytoplasm</keyword>
<evidence type="ECO:0000256" key="10">
    <source>
        <dbReference type="ARBA" id="ARBA00023136"/>
    </source>
</evidence>
<dbReference type="InterPro" id="IPR050844">
    <property type="entry name" value="Coatomer_complex_subunit"/>
</dbReference>
<name>A0AAV7Y5R3_9EUKA</name>
<proteinExistence type="predicted"/>
<dbReference type="InterPro" id="IPR036322">
    <property type="entry name" value="WD40_repeat_dom_sf"/>
</dbReference>
<dbReference type="InterPro" id="IPR015943">
    <property type="entry name" value="WD40/YVTN_repeat-like_dom_sf"/>
</dbReference>
<gene>
    <name evidence="16" type="ORF">M0812_29508</name>
</gene>
<evidence type="ECO:0000256" key="2">
    <source>
        <dbReference type="ARBA" id="ARBA00004496"/>
    </source>
</evidence>
<reference evidence="16" key="1">
    <citation type="submission" date="2022-08" db="EMBL/GenBank/DDBJ databases">
        <title>Novel sulphate-reducing endosymbionts in the free-living metamonad Anaeramoeba.</title>
        <authorList>
            <person name="Jerlstrom-Hultqvist J."/>
            <person name="Cepicka I."/>
            <person name="Gallot-Lavallee L."/>
            <person name="Salas-Leiva D."/>
            <person name="Curtis B.A."/>
            <person name="Zahonova K."/>
            <person name="Pipaliya S."/>
            <person name="Dacks J."/>
            <person name="Roger A.J."/>
        </authorList>
    </citation>
    <scope>NUCLEOTIDE SEQUENCE</scope>
    <source>
        <strain evidence="16">Busselton2</strain>
    </source>
</reference>
<keyword evidence="3" id="KW-0813">Transport</keyword>
<dbReference type="InterPro" id="IPR006692">
    <property type="entry name" value="Beta-prop_COPA/B_2nd"/>
</dbReference>
<evidence type="ECO:0000256" key="5">
    <source>
        <dbReference type="ARBA" id="ARBA00022574"/>
    </source>
</evidence>
<dbReference type="PRINTS" id="PR00320">
    <property type="entry name" value="GPROTEINBRPT"/>
</dbReference>
<keyword evidence="7" id="KW-0931">ER-Golgi transport</keyword>
<dbReference type="EMBL" id="JANTQA010000075">
    <property type="protein sequence ID" value="KAJ3423877.1"/>
    <property type="molecule type" value="Genomic_DNA"/>
</dbReference>
<dbReference type="Pfam" id="PF23953">
    <property type="entry name" value="TPR_COPA_B"/>
    <property type="match status" value="1"/>
</dbReference>
<dbReference type="GO" id="GO:0006888">
    <property type="term" value="P:endoplasmic reticulum to Golgi vesicle-mediated transport"/>
    <property type="evidence" value="ECO:0007669"/>
    <property type="project" value="TreeGrafter"/>
</dbReference>
<feature type="region of interest" description="Disordered" evidence="12">
    <location>
        <begin position="901"/>
        <end position="927"/>
    </location>
</feature>
<feature type="repeat" description="WD" evidence="11">
    <location>
        <begin position="47"/>
        <end position="88"/>
    </location>
</feature>
<feature type="region of interest" description="Disordered" evidence="12">
    <location>
        <begin position="178"/>
        <end position="207"/>
    </location>
</feature>
<dbReference type="Gene3D" id="2.130.10.10">
    <property type="entry name" value="YVTN repeat-like/Quinoprotein amine dehydrogenase"/>
    <property type="match status" value="1"/>
</dbReference>
<protein>
    <submittedName>
        <fullName evidence="16">Coatomer subunit alpha</fullName>
    </submittedName>
</protein>
<keyword evidence="10" id="KW-0472">Membrane</keyword>
<dbReference type="FunFam" id="1.25.40.470:FF:000002">
    <property type="entry name" value="Coatomer subunit alpha"/>
    <property type="match status" value="1"/>
</dbReference>
<feature type="compositionally biased region" description="Low complexity" evidence="12">
    <location>
        <begin position="901"/>
        <end position="911"/>
    </location>
</feature>